<dbReference type="AlphaFoldDB" id="A0A1S8A889"/>
<feature type="chain" id="PRO_5013023832" evidence="1">
    <location>
        <begin position="24"/>
        <end position="131"/>
    </location>
</feature>
<dbReference type="EMBL" id="DF977470">
    <property type="protein sequence ID" value="GAW26229.1"/>
    <property type="molecule type" value="Genomic_DNA"/>
</dbReference>
<sequence length="131" mass="13957">MPPAVSICPSHLLFLLPVSASRAAVPELLTTALWNKPPFPPLFLGVLAVVGLSSWLSSLARLDSLPARHDTSAGRRRWTERASAVLLGSSSLLGLARPPAHRPPRHALSDALHGLTIATLPPPSRDIEHGH</sequence>
<organism evidence="2">
    <name type="scientific">Rosellinia necatrix</name>
    <name type="common">White root-rot fungus</name>
    <dbReference type="NCBI Taxonomy" id="77044"/>
    <lineage>
        <taxon>Eukaryota</taxon>
        <taxon>Fungi</taxon>
        <taxon>Dikarya</taxon>
        <taxon>Ascomycota</taxon>
        <taxon>Pezizomycotina</taxon>
        <taxon>Sordariomycetes</taxon>
        <taxon>Xylariomycetidae</taxon>
        <taxon>Xylariales</taxon>
        <taxon>Xylariaceae</taxon>
        <taxon>Rosellinia</taxon>
    </lineage>
</organism>
<name>A0A1S8A889_ROSNE</name>
<reference evidence="2" key="1">
    <citation type="submission" date="2016-03" db="EMBL/GenBank/DDBJ databases">
        <title>Draft genome sequence of Rosellinia necatrix.</title>
        <authorList>
            <person name="Kanematsu S."/>
        </authorList>
    </citation>
    <scope>NUCLEOTIDE SEQUENCE [LARGE SCALE GENOMIC DNA]</scope>
    <source>
        <strain evidence="2">W97</strain>
    </source>
</reference>
<accession>A0A1S8A889</accession>
<keyword evidence="1" id="KW-0732">Signal</keyword>
<gene>
    <name evidence="2" type="ORF">SAMD00023353_2500270</name>
</gene>
<evidence type="ECO:0000256" key="1">
    <source>
        <dbReference type="SAM" id="SignalP"/>
    </source>
</evidence>
<evidence type="ECO:0000313" key="3">
    <source>
        <dbReference type="Proteomes" id="UP000054516"/>
    </source>
</evidence>
<proteinExistence type="predicted"/>
<keyword evidence="3" id="KW-1185">Reference proteome</keyword>
<dbReference type="Proteomes" id="UP000054516">
    <property type="component" value="Unassembled WGS sequence"/>
</dbReference>
<feature type="signal peptide" evidence="1">
    <location>
        <begin position="1"/>
        <end position="23"/>
    </location>
</feature>
<evidence type="ECO:0000313" key="2">
    <source>
        <dbReference type="EMBL" id="GAW26229.1"/>
    </source>
</evidence>
<protein>
    <submittedName>
        <fullName evidence="2">Uncharacterized protein</fullName>
    </submittedName>
</protein>